<name>A0A428HEN8_STRMT</name>
<accession>A0A428HEN8</accession>
<organism evidence="2 3">
    <name type="scientific">Streptococcus mitis</name>
    <dbReference type="NCBI Taxonomy" id="28037"/>
    <lineage>
        <taxon>Bacteria</taxon>
        <taxon>Bacillati</taxon>
        <taxon>Bacillota</taxon>
        <taxon>Bacilli</taxon>
        <taxon>Lactobacillales</taxon>
        <taxon>Streptococcaceae</taxon>
        <taxon>Streptococcus</taxon>
        <taxon>Streptococcus mitis group</taxon>
    </lineage>
</organism>
<dbReference type="AlphaFoldDB" id="A0A428HEN8"/>
<reference evidence="2 3" key="1">
    <citation type="submission" date="2018-11" db="EMBL/GenBank/DDBJ databases">
        <title>Species Designations Belie Phenotypic and Genotypic Heterogeneity in Oral Streptococci.</title>
        <authorList>
            <person name="Velsko I."/>
        </authorList>
    </citation>
    <scope>NUCLEOTIDE SEQUENCE [LARGE SCALE GENOMIC DNA]</scope>
    <source>
        <strain evidence="2 3">BCC22</strain>
    </source>
</reference>
<gene>
    <name evidence="2" type="ORF">D8788_01285</name>
</gene>
<protein>
    <submittedName>
        <fullName evidence="2">Uncharacterized protein</fullName>
    </submittedName>
</protein>
<feature type="compositionally biased region" description="Polar residues" evidence="1">
    <location>
        <begin position="1"/>
        <end position="10"/>
    </location>
</feature>
<sequence>MNNSITITVNEKQEPVVSGRQLHEALEGR</sequence>
<evidence type="ECO:0000313" key="3">
    <source>
        <dbReference type="Proteomes" id="UP000271520"/>
    </source>
</evidence>
<evidence type="ECO:0000256" key="1">
    <source>
        <dbReference type="SAM" id="MobiDB-lite"/>
    </source>
</evidence>
<feature type="region of interest" description="Disordered" evidence="1">
    <location>
        <begin position="1"/>
        <end position="29"/>
    </location>
</feature>
<evidence type="ECO:0000313" key="2">
    <source>
        <dbReference type="EMBL" id="RSJ94229.1"/>
    </source>
</evidence>
<dbReference type="EMBL" id="RJPW01000001">
    <property type="protein sequence ID" value="RSJ94229.1"/>
    <property type="molecule type" value="Genomic_DNA"/>
</dbReference>
<proteinExistence type="predicted"/>
<comment type="caution">
    <text evidence="2">The sequence shown here is derived from an EMBL/GenBank/DDBJ whole genome shotgun (WGS) entry which is preliminary data.</text>
</comment>
<dbReference type="Proteomes" id="UP000271520">
    <property type="component" value="Unassembled WGS sequence"/>
</dbReference>